<evidence type="ECO:0000313" key="4">
    <source>
        <dbReference type="Proteomes" id="UP001595556"/>
    </source>
</evidence>
<keyword evidence="1" id="KW-0812">Transmembrane</keyword>
<keyword evidence="1" id="KW-0472">Membrane</keyword>
<reference evidence="4" key="1">
    <citation type="journal article" date="2019" name="Int. J. Syst. Evol. Microbiol.">
        <title>The Global Catalogue of Microorganisms (GCM) 10K type strain sequencing project: providing services to taxonomists for standard genome sequencing and annotation.</title>
        <authorList>
            <consortium name="The Broad Institute Genomics Platform"/>
            <consortium name="The Broad Institute Genome Sequencing Center for Infectious Disease"/>
            <person name="Wu L."/>
            <person name="Ma J."/>
        </authorList>
    </citation>
    <scope>NUCLEOTIDE SEQUENCE [LARGE SCALE GENOMIC DNA]</scope>
    <source>
        <strain evidence="4">KCTC 52168</strain>
    </source>
</reference>
<gene>
    <name evidence="3" type="ORF">ACFOEN_13100</name>
</gene>
<feature type="domain" description="2TM" evidence="2">
    <location>
        <begin position="23"/>
        <end position="103"/>
    </location>
</feature>
<dbReference type="Pfam" id="PF13239">
    <property type="entry name" value="2TM"/>
    <property type="match status" value="1"/>
</dbReference>
<evidence type="ECO:0000256" key="1">
    <source>
        <dbReference type="SAM" id="Phobius"/>
    </source>
</evidence>
<evidence type="ECO:0000259" key="2">
    <source>
        <dbReference type="Pfam" id="PF13239"/>
    </source>
</evidence>
<keyword evidence="1" id="KW-1133">Transmembrane helix</keyword>
<organism evidence="3 4">
    <name type="scientific">Piscinibacterium candidicorallinum</name>
    <dbReference type="NCBI Taxonomy" id="1793872"/>
    <lineage>
        <taxon>Bacteria</taxon>
        <taxon>Pseudomonadati</taxon>
        <taxon>Pseudomonadota</taxon>
        <taxon>Betaproteobacteria</taxon>
        <taxon>Burkholderiales</taxon>
        <taxon>Piscinibacterium</taxon>
    </lineage>
</organism>
<proteinExistence type="predicted"/>
<accession>A0ABV7H4I4</accession>
<feature type="transmembrane region" description="Helical" evidence="1">
    <location>
        <begin position="63"/>
        <end position="89"/>
    </location>
</feature>
<sequence>MNKQEFQEAMRVEGMTRREWEIRRQVRRQAAWWREAATLLTVVTITSVVNLGAPRMIWWAQHWIWVAFTVWGVILLGRGLVIFWLPGLVGGPDWEERKVSELMARREAARVGAPPADEPKGGAQ</sequence>
<name>A0ABV7H4I4_9BURK</name>
<dbReference type="Proteomes" id="UP001595556">
    <property type="component" value="Unassembled WGS sequence"/>
</dbReference>
<dbReference type="InterPro" id="IPR025698">
    <property type="entry name" value="2TM_dom"/>
</dbReference>
<feature type="transmembrane region" description="Helical" evidence="1">
    <location>
        <begin position="32"/>
        <end position="51"/>
    </location>
</feature>
<keyword evidence="4" id="KW-1185">Reference proteome</keyword>
<comment type="caution">
    <text evidence="3">The sequence shown here is derived from an EMBL/GenBank/DDBJ whole genome shotgun (WGS) entry which is preliminary data.</text>
</comment>
<protein>
    <submittedName>
        <fullName evidence="3">2TM domain-containing protein</fullName>
    </submittedName>
</protein>
<dbReference type="EMBL" id="JBHRTI010000007">
    <property type="protein sequence ID" value="MFC3148562.1"/>
    <property type="molecule type" value="Genomic_DNA"/>
</dbReference>
<evidence type="ECO:0000313" key="3">
    <source>
        <dbReference type="EMBL" id="MFC3148562.1"/>
    </source>
</evidence>
<dbReference type="RefSeq" id="WP_377304637.1">
    <property type="nucleotide sequence ID" value="NZ_CP180191.1"/>
</dbReference>